<evidence type="ECO:0000256" key="3">
    <source>
        <dbReference type="ARBA" id="ARBA00022729"/>
    </source>
</evidence>
<evidence type="ECO:0000256" key="7">
    <source>
        <dbReference type="SAM" id="Phobius"/>
    </source>
</evidence>
<dbReference type="PANTHER" id="PTHR24269:SF16">
    <property type="entry name" value="PROTEIN SLG1"/>
    <property type="match status" value="1"/>
</dbReference>
<comment type="subcellular location">
    <subcellularLocation>
        <location evidence="1">Membrane</location>
        <topology evidence="1">Single-pass membrane protein</topology>
    </subcellularLocation>
</comment>
<dbReference type="InterPro" id="IPR002889">
    <property type="entry name" value="WSC_carb-bd"/>
</dbReference>
<reference evidence="10 11" key="1">
    <citation type="journal article" date="2019" name="Environ. Microbiol.">
        <title>At the nexus of three kingdoms: the genome of the mycorrhizal fungus Gigaspora margarita provides insights into plant, endobacterial and fungal interactions.</title>
        <authorList>
            <person name="Venice F."/>
            <person name="Ghignone S."/>
            <person name="Salvioli di Fossalunga A."/>
            <person name="Amselem J."/>
            <person name="Novero M."/>
            <person name="Xianan X."/>
            <person name="Sedzielewska Toro K."/>
            <person name="Morin E."/>
            <person name="Lipzen A."/>
            <person name="Grigoriev I.V."/>
            <person name="Henrissat B."/>
            <person name="Martin F.M."/>
            <person name="Bonfante P."/>
        </authorList>
    </citation>
    <scope>NUCLEOTIDE SEQUENCE [LARGE SCALE GENOMIC DNA]</scope>
    <source>
        <strain evidence="10 11">BEG34</strain>
    </source>
</reference>
<gene>
    <name evidence="10" type="ORF">F8M41_021345</name>
</gene>
<evidence type="ECO:0000256" key="8">
    <source>
        <dbReference type="SAM" id="SignalP"/>
    </source>
</evidence>
<dbReference type="OrthoDB" id="2384258at2759"/>
<evidence type="ECO:0000256" key="1">
    <source>
        <dbReference type="ARBA" id="ARBA00004167"/>
    </source>
</evidence>
<dbReference type="InterPro" id="IPR051836">
    <property type="entry name" value="Kremen_rcpt"/>
</dbReference>
<dbReference type="Proteomes" id="UP000439903">
    <property type="component" value="Unassembled WGS sequence"/>
</dbReference>
<feature type="domain" description="WSC" evidence="9">
    <location>
        <begin position="172"/>
        <end position="266"/>
    </location>
</feature>
<feature type="domain" description="WSC" evidence="9">
    <location>
        <begin position="39"/>
        <end position="148"/>
    </location>
</feature>
<proteinExistence type="predicted"/>
<dbReference type="EMBL" id="WTPW01000063">
    <property type="protein sequence ID" value="KAF0552655.1"/>
    <property type="molecule type" value="Genomic_DNA"/>
</dbReference>
<dbReference type="PANTHER" id="PTHR24269">
    <property type="entry name" value="KREMEN PROTEIN"/>
    <property type="match status" value="1"/>
</dbReference>
<evidence type="ECO:0000313" key="11">
    <source>
        <dbReference type="Proteomes" id="UP000439903"/>
    </source>
</evidence>
<evidence type="ECO:0000259" key="9">
    <source>
        <dbReference type="PROSITE" id="PS51212"/>
    </source>
</evidence>
<accession>A0A8H4ETQ0</accession>
<evidence type="ECO:0000256" key="5">
    <source>
        <dbReference type="ARBA" id="ARBA00023136"/>
    </source>
</evidence>
<sequence length="317" mass="34639">MTSKILFIFLTLLIYFSKNSLSAEDGLCVGNLTIRFEPRGDSVGCYIFNGTSTDGLDGLTSIGFSDPYKDRDGNLMDPGLCIIHCADYGFTYAALHKGNECRCGLSTSLVTYTKLNDTLSKTICNLPCVGNASYPCGGDSGYTIYQAIISIDKQPQISAAEKVSIIRNLKNDKRYEGCIRDSPYCNQRALNGSKKEFSSLSIDDCISFCKDNNYKYAGLEIGSQCFCDNNYNSINMLNPEECSSSCTGNKYELCGGPLALSIYSIPPSDNSLKIGLGVGIPLFVIIVAGIGLFFYRHKLHKQKEANKHQGMNIANAK</sequence>
<evidence type="ECO:0000256" key="6">
    <source>
        <dbReference type="ARBA" id="ARBA00023180"/>
    </source>
</evidence>
<dbReference type="Pfam" id="PF01822">
    <property type="entry name" value="WSC"/>
    <property type="match status" value="2"/>
</dbReference>
<feature type="signal peptide" evidence="8">
    <location>
        <begin position="1"/>
        <end position="22"/>
    </location>
</feature>
<keyword evidence="4 7" id="KW-1133">Transmembrane helix</keyword>
<comment type="caution">
    <text evidence="10">The sequence shown here is derived from an EMBL/GenBank/DDBJ whole genome shotgun (WGS) entry which is preliminary data.</text>
</comment>
<organism evidence="10 11">
    <name type="scientific">Gigaspora margarita</name>
    <dbReference type="NCBI Taxonomy" id="4874"/>
    <lineage>
        <taxon>Eukaryota</taxon>
        <taxon>Fungi</taxon>
        <taxon>Fungi incertae sedis</taxon>
        <taxon>Mucoromycota</taxon>
        <taxon>Glomeromycotina</taxon>
        <taxon>Glomeromycetes</taxon>
        <taxon>Diversisporales</taxon>
        <taxon>Gigasporaceae</taxon>
        <taxon>Gigaspora</taxon>
    </lineage>
</organism>
<keyword evidence="5 7" id="KW-0472">Membrane</keyword>
<keyword evidence="6" id="KW-0325">Glycoprotein</keyword>
<evidence type="ECO:0000313" key="10">
    <source>
        <dbReference type="EMBL" id="KAF0552655.1"/>
    </source>
</evidence>
<feature type="transmembrane region" description="Helical" evidence="7">
    <location>
        <begin position="274"/>
        <end position="295"/>
    </location>
</feature>
<keyword evidence="2 7" id="KW-0812">Transmembrane</keyword>
<keyword evidence="11" id="KW-1185">Reference proteome</keyword>
<dbReference type="GO" id="GO:0005886">
    <property type="term" value="C:plasma membrane"/>
    <property type="evidence" value="ECO:0007669"/>
    <property type="project" value="TreeGrafter"/>
</dbReference>
<feature type="chain" id="PRO_5034213946" evidence="8">
    <location>
        <begin position="23"/>
        <end position="317"/>
    </location>
</feature>
<keyword evidence="3 8" id="KW-0732">Signal</keyword>
<dbReference type="SMART" id="SM00321">
    <property type="entry name" value="WSC"/>
    <property type="match status" value="2"/>
</dbReference>
<dbReference type="AlphaFoldDB" id="A0A8H4ETQ0"/>
<evidence type="ECO:0000256" key="4">
    <source>
        <dbReference type="ARBA" id="ARBA00022989"/>
    </source>
</evidence>
<evidence type="ECO:0000256" key="2">
    <source>
        <dbReference type="ARBA" id="ARBA00022692"/>
    </source>
</evidence>
<dbReference type="PROSITE" id="PS51212">
    <property type="entry name" value="WSC"/>
    <property type="match status" value="2"/>
</dbReference>
<protein>
    <submittedName>
        <fullName evidence="10">WSC-domain-containing protein</fullName>
    </submittedName>
</protein>
<name>A0A8H4ETQ0_GIGMA</name>